<gene>
    <name evidence="1" type="ORF">A4W93_17715</name>
</gene>
<evidence type="ECO:0000313" key="2">
    <source>
        <dbReference type="Proteomes" id="UP000193427"/>
    </source>
</evidence>
<evidence type="ECO:0000313" key="1">
    <source>
        <dbReference type="EMBL" id="ARN21587.1"/>
    </source>
</evidence>
<organism evidence="1 2">
    <name type="scientific">Piscinibacter gummiphilus</name>
    <dbReference type="NCBI Taxonomy" id="946333"/>
    <lineage>
        <taxon>Bacteria</taxon>
        <taxon>Pseudomonadati</taxon>
        <taxon>Pseudomonadota</taxon>
        <taxon>Betaproteobacteria</taxon>
        <taxon>Burkholderiales</taxon>
        <taxon>Sphaerotilaceae</taxon>
        <taxon>Piscinibacter</taxon>
    </lineage>
</organism>
<dbReference type="KEGG" id="rgu:A4W93_17715"/>
<dbReference type="PROSITE" id="PS51257">
    <property type="entry name" value="PROKAR_LIPOPROTEIN"/>
    <property type="match status" value="1"/>
</dbReference>
<proteinExistence type="predicted"/>
<dbReference type="RefSeq" id="WP_085751877.1">
    <property type="nucleotide sequence ID" value="NZ_BSPR01000019.1"/>
</dbReference>
<reference evidence="1 2" key="1">
    <citation type="submission" date="2016-04" db="EMBL/GenBank/DDBJ databases">
        <title>Complete genome sequence of natural rubber-degrading, novel Gram-negative bacterium, Rhizobacter gummiphilus strain NS21.</title>
        <authorList>
            <person name="Tabata M."/>
            <person name="Kasai D."/>
            <person name="Fukuda M."/>
        </authorList>
    </citation>
    <scope>NUCLEOTIDE SEQUENCE [LARGE SCALE GENOMIC DNA]</scope>
    <source>
        <strain evidence="1 2">NS21</strain>
    </source>
</reference>
<dbReference type="AlphaFoldDB" id="A0A1W6LBL7"/>
<accession>A0A1W6LBL7</accession>
<protein>
    <submittedName>
        <fullName evidence="1">Uncharacterized protein</fullName>
    </submittedName>
</protein>
<sequence>MKPLSTMNNLVSRGLVALFACTAALMTGCAVAPSTPASMTPDTIVTAKQSPKTTSVTATGGKGVATDAAMADAVTAAIEKNKTFSKVIQGAGADYQLTVTLMSLDMPSFGASFTCKTEMAWALKRADGSAAWQEVIKSQGTAGAGEAFVGTERAKMAIERSIRENISQGLSAVSKQNL</sequence>
<keyword evidence="2" id="KW-1185">Reference proteome</keyword>
<name>A0A1W6LBL7_9BURK</name>
<dbReference type="Proteomes" id="UP000193427">
    <property type="component" value="Chromosome"/>
</dbReference>
<dbReference type="EMBL" id="CP015118">
    <property type="protein sequence ID" value="ARN21587.1"/>
    <property type="molecule type" value="Genomic_DNA"/>
</dbReference>
<dbReference type="STRING" id="946333.A4W93_17715"/>